<evidence type="ECO:0000256" key="2">
    <source>
        <dbReference type="ARBA" id="ARBA00022527"/>
    </source>
</evidence>
<evidence type="ECO:0000256" key="6">
    <source>
        <dbReference type="ARBA" id="ARBA00022741"/>
    </source>
</evidence>
<evidence type="ECO:0000256" key="14">
    <source>
        <dbReference type="SAM" id="Phobius"/>
    </source>
</evidence>
<keyword evidence="9 14" id="KW-1133">Transmembrane helix</keyword>
<evidence type="ECO:0000256" key="1">
    <source>
        <dbReference type="ARBA" id="ARBA00004479"/>
    </source>
</evidence>
<evidence type="ECO:0000313" key="18">
    <source>
        <dbReference type="Proteomes" id="UP000032180"/>
    </source>
</evidence>
<organism evidence="17 18">
    <name type="scientific">Leersia perrieri</name>
    <dbReference type="NCBI Taxonomy" id="77586"/>
    <lineage>
        <taxon>Eukaryota</taxon>
        <taxon>Viridiplantae</taxon>
        <taxon>Streptophyta</taxon>
        <taxon>Embryophyta</taxon>
        <taxon>Tracheophyta</taxon>
        <taxon>Spermatophyta</taxon>
        <taxon>Magnoliopsida</taxon>
        <taxon>Liliopsida</taxon>
        <taxon>Poales</taxon>
        <taxon>Poaceae</taxon>
        <taxon>BOP clade</taxon>
        <taxon>Oryzoideae</taxon>
        <taxon>Oryzeae</taxon>
        <taxon>Oryzinae</taxon>
        <taxon>Leersia</taxon>
    </lineage>
</organism>
<evidence type="ECO:0000256" key="10">
    <source>
        <dbReference type="ARBA" id="ARBA00023136"/>
    </source>
</evidence>
<keyword evidence="10 14" id="KW-0472">Membrane</keyword>
<dbReference type="GO" id="GO:0005524">
    <property type="term" value="F:ATP binding"/>
    <property type="evidence" value="ECO:0007669"/>
    <property type="project" value="UniProtKB-UniRule"/>
</dbReference>
<feature type="domain" description="Protein kinase" evidence="16">
    <location>
        <begin position="566"/>
        <end position="840"/>
    </location>
</feature>
<keyword evidence="5 15" id="KW-0732">Signal</keyword>
<feature type="chain" id="PRO_5002348471" description="Protein kinase domain-containing protein" evidence="15">
    <location>
        <begin position="19"/>
        <end position="904"/>
    </location>
</feature>
<evidence type="ECO:0000256" key="8">
    <source>
        <dbReference type="ARBA" id="ARBA00022840"/>
    </source>
</evidence>
<dbReference type="GO" id="GO:0007166">
    <property type="term" value="P:cell surface receptor signaling pathway"/>
    <property type="evidence" value="ECO:0007669"/>
    <property type="project" value="InterPro"/>
</dbReference>
<keyword evidence="8 13" id="KW-0067">ATP-binding</keyword>
<name>A0A0D9WCF7_9ORYZ</name>
<dbReference type="Pfam" id="PF13947">
    <property type="entry name" value="GUB_WAK_bind"/>
    <property type="match status" value="2"/>
</dbReference>
<dbReference type="InterPro" id="IPR000719">
    <property type="entry name" value="Prot_kinase_dom"/>
</dbReference>
<evidence type="ECO:0000256" key="15">
    <source>
        <dbReference type="SAM" id="SignalP"/>
    </source>
</evidence>
<dbReference type="PROSITE" id="PS00108">
    <property type="entry name" value="PROTEIN_KINASE_ST"/>
    <property type="match status" value="1"/>
</dbReference>
<dbReference type="InterPro" id="IPR025287">
    <property type="entry name" value="WAK_GUB"/>
</dbReference>
<dbReference type="GO" id="GO:0005886">
    <property type="term" value="C:plasma membrane"/>
    <property type="evidence" value="ECO:0007669"/>
    <property type="project" value="TreeGrafter"/>
</dbReference>
<keyword evidence="3" id="KW-0808">Transferase</keyword>
<evidence type="ECO:0000256" key="9">
    <source>
        <dbReference type="ARBA" id="ARBA00022989"/>
    </source>
</evidence>
<dbReference type="Gene3D" id="1.10.510.10">
    <property type="entry name" value="Transferase(Phosphotransferase) domain 1"/>
    <property type="match status" value="1"/>
</dbReference>
<keyword evidence="7" id="KW-0418">Kinase</keyword>
<evidence type="ECO:0000256" key="13">
    <source>
        <dbReference type="PROSITE-ProRule" id="PRU10141"/>
    </source>
</evidence>
<keyword evidence="18" id="KW-1185">Reference proteome</keyword>
<dbReference type="PANTHER" id="PTHR27005">
    <property type="entry name" value="WALL-ASSOCIATED RECEPTOR KINASE-LIKE 21"/>
    <property type="match status" value="1"/>
</dbReference>
<evidence type="ECO:0000256" key="7">
    <source>
        <dbReference type="ARBA" id="ARBA00022777"/>
    </source>
</evidence>
<protein>
    <recommendedName>
        <fullName evidence="16">Protein kinase domain-containing protein</fullName>
    </recommendedName>
</protein>
<dbReference type="FunFam" id="1.10.510.10:FF:000084">
    <property type="entry name" value="Wall-associated receptor kinase 2"/>
    <property type="match status" value="1"/>
</dbReference>
<evidence type="ECO:0000256" key="4">
    <source>
        <dbReference type="ARBA" id="ARBA00022692"/>
    </source>
</evidence>
<dbReference type="InterPro" id="IPR017441">
    <property type="entry name" value="Protein_kinase_ATP_BS"/>
</dbReference>
<keyword evidence="11" id="KW-1015">Disulfide bond</keyword>
<keyword evidence="2" id="KW-0723">Serine/threonine-protein kinase</keyword>
<dbReference type="InterPro" id="IPR011009">
    <property type="entry name" value="Kinase-like_dom_sf"/>
</dbReference>
<dbReference type="InterPro" id="IPR008271">
    <property type="entry name" value="Ser/Thr_kinase_AS"/>
</dbReference>
<reference evidence="17" key="3">
    <citation type="submission" date="2015-04" db="UniProtKB">
        <authorList>
            <consortium name="EnsemblPlants"/>
        </authorList>
    </citation>
    <scope>IDENTIFICATION</scope>
</reference>
<dbReference type="GO" id="GO:0004674">
    <property type="term" value="F:protein serine/threonine kinase activity"/>
    <property type="evidence" value="ECO:0007669"/>
    <property type="project" value="UniProtKB-KW"/>
</dbReference>
<dbReference type="EnsemblPlants" id="LPERR05G02150.1">
    <property type="protein sequence ID" value="LPERR05G02150.1"/>
    <property type="gene ID" value="LPERR05G02150"/>
</dbReference>
<evidence type="ECO:0000256" key="3">
    <source>
        <dbReference type="ARBA" id="ARBA00022679"/>
    </source>
</evidence>
<feature type="binding site" evidence="13">
    <location>
        <position position="594"/>
    </location>
    <ligand>
        <name>ATP</name>
        <dbReference type="ChEBI" id="CHEBI:30616"/>
    </ligand>
</feature>
<evidence type="ECO:0000256" key="11">
    <source>
        <dbReference type="ARBA" id="ARBA00023157"/>
    </source>
</evidence>
<dbReference type="Gramene" id="LPERR05G02150.1">
    <property type="protein sequence ID" value="LPERR05G02150.1"/>
    <property type="gene ID" value="LPERR05G02150"/>
</dbReference>
<sequence length="904" mass="99648">MTASTTFLLLMMMCFAAAAIGVAEGEMGLLKIPSNDSLAHCPSSCGDVGFSYPYGIGPGCFRRGFELTCDNTTHPPTLFLGNTKVIIQSNISGPSNDGYRNGIGIPTVDIKITMDNQSTHEYNEYWESPAKGFTLSELNMLHTVGCGIEVLLFDLDTNETMGSCITTCLDDLAIMKKKTLDGGCGGFGCCYIVPGRELRGFRLKVVHNLDNIAPQLLHSVPSRAQVFIVFLEYGGKPYQFNVTDLTSPSWINTSSTSILGYTNLNGAITDQQICPTSTASMRNATYACTTNTECDNAPNGGYYCRCRQEINGLNPYIRLGCNVNAPVEKYNPNRKKTCRETCGNMSVPFPFGFEEGCYALEKFRVNCTSGNITTLSPIFTFEDTYNVTSISVGEGCLSVNAKTLMDDEEPEGPLGVLFDMSDSDDAKICWAVANLTCEMAKSRQLMKEYACISENSTCQMVTYAEGTAPLGYRCKCLDGYEGNPYISGGCRGISIGIGCTFGTIILALGATVLIKKWKRGIQKRIRRAHFKKNHGILLEQLILDERAQDKTKIFSLEELEKATNNFDATRVVGRGGHGTVYKGILSNQCVVAIKMSQIVEQTEIDQFINEVVILSQIIHRNVVKLFGCCLEAEVPLLVYEFISNGTLYDILHTDVSAKCFLSWDDRIKIAIEAACALAYLHSAAAIPIYHRDVKSSNMLLDNNFTTKVSDFGASRSMSLDQTHVVTIVQGTFGYLDPEYYHTGQLTKKSDVYSFGAILVELLVRKKSIFTDGQGKKQSLARYFVEGLQQGALMEILDSQVVEEANQEEIDDITLIAEACLKTKGGERPTMKEVEMRLQFVRTTRQRKCQNFPLTEGEMDHFLFPTTSSSDAHDSLVRSTGLSRGCVSGNYRLEQELSSSICLPR</sequence>
<evidence type="ECO:0000313" key="17">
    <source>
        <dbReference type="EnsemblPlants" id="LPERR05G02150.1"/>
    </source>
</evidence>
<keyword evidence="6 13" id="KW-0547">Nucleotide-binding</keyword>
<dbReference type="PROSITE" id="PS00107">
    <property type="entry name" value="PROTEIN_KINASE_ATP"/>
    <property type="match status" value="1"/>
</dbReference>
<dbReference type="SMART" id="SM00220">
    <property type="entry name" value="S_TKc"/>
    <property type="match status" value="1"/>
</dbReference>
<dbReference type="PANTHER" id="PTHR27005:SF283">
    <property type="entry name" value="OS02G0633066 PROTEIN"/>
    <property type="match status" value="1"/>
</dbReference>
<dbReference type="Proteomes" id="UP000032180">
    <property type="component" value="Chromosome 5"/>
</dbReference>
<dbReference type="InterPro" id="IPR001245">
    <property type="entry name" value="Ser-Thr/Tyr_kinase_cat_dom"/>
</dbReference>
<dbReference type="GO" id="GO:0030247">
    <property type="term" value="F:polysaccharide binding"/>
    <property type="evidence" value="ECO:0007669"/>
    <property type="project" value="InterPro"/>
</dbReference>
<comment type="subcellular location">
    <subcellularLocation>
        <location evidence="1">Membrane</location>
        <topology evidence="1">Single-pass type I membrane protein</topology>
    </subcellularLocation>
</comment>
<keyword evidence="4 14" id="KW-0812">Transmembrane</keyword>
<feature type="signal peptide" evidence="15">
    <location>
        <begin position="1"/>
        <end position="18"/>
    </location>
</feature>
<evidence type="ECO:0000256" key="12">
    <source>
        <dbReference type="ARBA" id="ARBA00023180"/>
    </source>
</evidence>
<reference evidence="18" key="2">
    <citation type="submission" date="2013-12" db="EMBL/GenBank/DDBJ databases">
        <authorList>
            <person name="Yu Y."/>
            <person name="Lee S."/>
            <person name="de Baynast K."/>
            <person name="Wissotski M."/>
            <person name="Liu L."/>
            <person name="Talag J."/>
            <person name="Goicoechea J."/>
            <person name="Angelova A."/>
            <person name="Jetty R."/>
            <person name="Kudrna D."/>
            <person name="Golser W."/>
            <person name="Rivera L."/>
            <person name="Zhang J."/>
            <person name="Wing R."/>
        </authorList>
    </citation>
    <scope>NUCLEOTIDE SEQUENCE</scope>
</reference>
<dbReference type="STRING" id="77586.A0A0D9WCF7"/>
<dbReference type="Pfam" id="PF07714">
    <property type="entry name" value="PK_Tyr_Ser-Thr"/>
    <property type="match status" value="1"/>
</dbReference>
<dbReference type="FunFam" id="3.30.200.20:FF:000043">
    <property type="entry name" value="Wall-associated receptor kinase 2"/>
    <property type="match status" value="1"/>
</dbReference>
<dbReference type="eggNOG" id="ENOG502SJK0">
    <property type="taxonomic scope" value="Eukaryota"/>
</dbReference>
<accession>A0A0D9WCF7</accession>
<reference evidence="17 18" key="1">
    <citation type="submission" date="2012-08" db="EMBL/GenBank/DDBJ databases">
        <title>Oryza genome evolution.</title>
        <authorList>
            <person name="Wing R.A."/>
        </authorList>
    </citation>
    <scope>NUCLEOTIDE SEQUENCE</scope>
</reference>
<feature type="transmembrane region" description="Helical" evidence="14">
    <location>
        <begin position="493"/>
        <end position="514"/>
    </location>
</feature>
<dbReference type="Gene3D" id="3.30.200.20">
    <property type="entry name" value="Phosphorylase Kinase, domain 1"/>
    <property type="match status" value="1"/>
</dbReference>
<evidence type="ECO:0000259" key="16">
    <source>
        <dbReference type="PROSITE" id="PS50011"/>
    </source>
</evidence>
<evidence type="ECO:0000256" key="5">
    <source>
        <dbReference type="ARBA" id="ARBA00022729"/>
    </source>
</evidence>
<dbReference type="PROSITE" id="PS50011">
    <property type="entry name" value="PROTEIN_KINASE_DOM"/>
    <property type="match status" value="1"/>
</dbReference>
<dbReference type="HOGENOM" id="CLU_000288_43_6_1"/>
<dbReference type="AlphaFoldDB" id="A0A0D9WCF7"/>
<dbReference type="SUPFAM" id="SSF56112">
    <property type="entry name" value="Protein kinase-like (PK-like)"/>
    <property type="match status" value="1"/>
</dbReference>
<dbReference type="InterPro" id="IPR045274">
    <property type="entry name" value="WAK-like"/>
</dbReference>
<proteinExistence type="predicted"/>
<keyword evidence="12" id="KW-0325">Glycoprotein</keyword>